<dbReference type="RefSeq" id="WP_049694473.1">
    <property type="nucleotide sequence ID" value="NZ_CP016540.2"/>
</dbReference>
<dbReference type="Proteomes" id="UP000053354">
    <property type="component" value="Chromosome"/>
</dbReference>
<gene>
    <name evidence="2" type="ORF">I858_004690</name>
</gene>
<accession>A0A1B1RZG3</accession>
<sequence>MSIQTLTNTIQFSPISNIEEYNFHPVLKRFYGMGVQGLVRENIQNSIDGKLVGSDKPVIVNIETGDMKKNSIPGIEEIEDHIHSLVGRNNYTKETIEHMKKSIKENNVRYISFEDLNTRALTGARNGQSNSPEDTFGIYAYNKGFHSEESDASLETARGGSHGIGKIASNAASDIHLMYFANCDEHGDQHLGGTIQLIEHIHEGSCYRASGYFSKVQEIYGGQTKYIPFENDFDQVFQKQQRGLKIVIPFFRKEFDNEKNIIKTVCDNFFVAILNGSLVVNINDQELSAETILHYMKNPSYYEQDTTKMKKEFTQLYVDTYLNSEPKDLVVTNGITNFNFKLYFVYNEEIPKGRVAIFRTMGMKIEDFKVASNASKPFNAVLIGGAREDQYLKSLENESHTKISHESIDDPQLKRQARQFINSLSREIAQIIEEEMKKNNPTDGFMDTGDVLYTTELSFKEELKKSLGTVVINKGKSIIKASIDSPSKRVAKGESNKNGGKRTGDTDAQIGLTRKKDLSDEAEESKEVFSVNPNLVERIILPNKEVVQFNFSALKEMKNVEKCDIAFRIVDGKGDEYPFDLNSNYDTISDRKSQEKYTVESHMVKDVNINEGVIDLEIEFNANYNRSLKFIYYVEV</sequence>
<dbReference type="OrthoDB" id="1395829at2"/>
<evidence type="ECO:0000256" key="1">
    <source>
        <dbReference type="SAM" id="MobiDB-lite"/>
    </source>
</evidence>
<feature type="region of interest" description="Disordered" evidence="1">
    <location>
        <begin position="485"/>
        <end position="519"/>
    </location>
</feature>
<dbReference type="EMBL" id="CP016540">
    <property type="protein sequence ID" value="ANU26330.1"/>
    <property type="molecule type" value="Genomic_DNA"/>
</dbReference>
<evidence type="ECO:0000313" key="3">
    <source>
        <dbReference type="Proteomes" id="UP000053354"/>
    </source>
</evidence>
<name>A0A1B1RZG3_9BACL</name>
<protein>
    <submittedName>
        <fullName evidence="2">Uncharacterized protein</fullName>
    </submittedName>
</protein>
<reference evidence="2" key="1">
    <citation type="submission" date="2016-10" db="EMBL/GenBank/DDBJ databases">
        <authorList>
            <person name="See-Too W.S."/>
        </authorList>
    </citation>
    <scope>NUCLEOTIDE SEQUENCE</scope>
    <source>
        <strain evidence="2">L10.15</strain>
    </source>
</reference>
<evidence type="ECO:0000313" key="2">
    <source>
        <dbReference type="EMBL" id="ANU26330.1"/>
    </source>
</evidence>
<proteinExistence type="predicted"/>
<organism evidence="2 3">
    <name type="scientific">Planococcus versutus</name>
    <dbReference type="NCBI Taxonomy" id="1302659"/>
    <lineage>
        <taxon>Bacteria</taxon>
        <taxon>Bacillati</taxon>
        <taxon>Bacillota</taxon>
        <taxon>Bacilli</taxon>
        <taxon>Bacillales</taxon>
        <taxon>Caryophanaceae</taxon>
        <taxon>Planococcus</taxon>
    </lineage>
</organism>
<dbReference type="KEGG" id="pll:I858_004690"/>
<dbReference type="AlphaFoldDB" id="A0A1B1RZG3"/>
<keyword evidence="3" id="KW-1185">Reference proteome</keyword>
<dbReference type="STRING" id="1302659.I858_004690"/>